<evidence type="ECO:0000313" key="3">
    <source>
        <dbReference type="EMBL" id="GAA0247432.1"/>
    </source>
</evidence>
<name>A0ABN0UE02_9PSEU</name>
<evidence type="ECO:0000256" key="1">
    <source>
        <dbReference type="SAM" id="MobiDB-lite"/>
    </source>
</evidence>
<dbReference type="Proteomes" id="UP001500416">
    <property type="component" value="Unassembled WGS sequence"/>
</dbReference>
<dbReference type="RefSeq" id="WP_343936697.1">
    <property type="nucleotide sequence ID" value="NZ_BAAABU010000015.1"/>
</dbReference>
<keyword evidence="4" id="KW-1185">Reference proteome</keyword>
<reference evidence="3 4" key="1">
    <citation type="journal article" date="2019" name="Int. J. Syst. Evol. Microbiol.">
        <title>The Global Catalogue of Microorganisms (GCM) 10K type strain sequencing project: providing services to taxonomists for standard genome sequencing and annotation.</title>
        <authorList>
            <consortium name="The Broad Institute Genomics Platform"/>
            <consortium name="The Broad Institute Genome Sequencing Center for Infectious Disease"/>
            <person name="Wu L."/>
            <person name="Ma J."/>
        </authorList>
    </citation>
    <scope>NUCLEOTIDE SEQUENCE [LARGE SCALE GENOMIC DNA]</scope>
    <source>
        <strain evidence="3 4">JCM 3380</strain>
    </source>
</reference>
<organism evidence="3 4">
    <name type="scientific">Saccharothrix mutabilis subsp. mutabilis</name>
    <dbReference type="NCBI Taxonomy" id="66855"/>
    <lineage>
        <taxon>Bacteria</taxon>
        <taxon>Bacillati</taxon>
        <taxon>Actinomycetota</taxon>
        <taxon>Actinomycetes</taxon>
        <taxon>Pseudonocardiales</taxon>
        <taxon>Pseudonocardiaceae</taxon>
        <taxon>Saccharothrix</taxon>
    </lineage>
</organism>
<keyword evidence="2" id="KW-0472">Membrane</keyword>
<protein>
    <submittedName>
        <fullName evidence="3">Uncharacterized protein</fullName>
    </submittedName>
</protein>
<accession>A0ABN0UE02</accession>
<keyword evidence="2" id="KW-0812">Transmembrane</keyword>
<comment type="caution">
    <text evidence="3">The sequence shown here is derived from an EMBL/GenBank/DDBJ whole genome shotgun (WGS) entry which is preliminary data.</text>
</comment>
<keyword evidence="2" id="KW-1133">Transmembrane helix</keyword>
<proteinExistence type="predicted"/>
<dbReference type="EMBL" id="BAAABU010000015">
    <property type="protein sequence ID" value="GAA0247432.1"/>
    <property type="molecule type" value="Genomic_DNA"/>
</dbReference>
<sequence>MVYWVDQVRYEEDDSNHPGSGETENQTCSIELQPTDTPVWPEDESREDEQRAVDHLPPIEPAPPGDVPEILRMFDLRLPKVLTVHEEAGAAPGRRRVKVQIPVTVMLYSDYIVARRLAFTVHLQTGSGDTVAIAYELEPPSDYDESVTPVGVELEVKALDVASAKVKTSLDVKSGTPRVQVGGINTSDCRWIVADQKKILGFEPKVFVEIPDQEQLRLEAGLHIEVHRYLLRAVHVPIHRAYGISRSPHAYVSTTSFTEMLTAEVLSVDDLAHEAKFETLLEFINRTAGPPTRVAPSYRRPATTAARSAPNHEKRRRVLVWGIVALFVIVAALAIILGIVQGV</sequence>
<evidence type="ECO:0000256" key="2">
    <source>
        <dbReference type="SAM" id="Phobius"/>
    </source>
</evidence>
<feature type="compositionally biased region" description="Polar residues" evidence="1">
    <location>
        <begin position="22"/>
        <end position="36"/>
    </location>
</feature>
<gene>
    <name evidence="3" type="ORF">GCM10010492_53880</name>
</gene>
<feature type="transmembrane region" description="Helical" evidence="2">
    <location>
        <begin position="318"/>
        <end position="340"/>
    </location>
</feature>
<feature type="region of interest" description="Disordered" evidence="1">
    <location>
        <begin position="9"/>
        <end position="50"/>
    </location>
</feature>
<evidence type="ECO:0000313" key="4">
    <source>
        <dbReference type="Proteomes" id="UP001500416"/>
    </source>
</evidence>